<feature type="region of interest" description="Disordered" evidence="1">
    <location>
        <begin position="231"/>
        <end position="250"/>
    </location>
</feature>
<dbReference type="GO" id="GO:0072686">
    <property type="term" value="C:mitotic spindle"/>
    <property type="evidence" value="ECO:0007669"/>
    <property type="project" value="TreeGrafter"/>
</dbReference>
<evidence type="ECO:0000259" key="2">
    <source>
        <dbReference type="Pfam" id="PF12348"/>
    </source>
</evidence>
<gene>
    <name evidence="3" type="ORF">PVAND_006919</name>
</gene>
<keyword evidence="4" id="KW-1185">Reference proteome</keyword>
<dbReference type="SUPFAM" id="SSF48371">
    <property type="entry name" value="ARM repeat"/>
    <property type="match status" value="1"/>
</dbReference>
<dbReference type="GO" id="GO:0005876">
    <property type="term" value="C:spindle microtubule"/>
    <property type="evidence" value="ECO:0007669"/>
    <property type="project" value="TreeGrafter"/>
</dbReference>
<dbReference type="GO" id="GO:0045180">
    <property type="term" value="C:basal cortex"/>
    <property type="evidence" value="ECO:0007669"/>
    <property type="project" value="TreeGrafter"/>
</dbReference>
<proteinExistence type="predicted"/>
<name>A0A9J6C4R9_POLVA</name>
<dbReference type="InterPro" id="IPR016024">
    <property type="entry name" value="ARM-type_fold"/>
</dbReference>
<dbReference type="GO" id="GO:0005881">
    <property type="term" value="C:cytoplasmic microtubule"/>
    <property type="evidence" value="ECO:0007669"/>
    <property type="project" value="TreeGrafter"/>
</dbReference>
<dbReference type="PANTHER" id="PTHR21567">
    <property type="entry name" value="CLASP"/>
    <property type="match status" value="1"/>
</dbReference>
<dbReference type="OrthoDB" id="63891at2759"/>
<dbReference type="EMBL" id="JADBJN010000002">
    <property type="protein sequence ID" value="KAG5677137.1"/>
    <property type="molecule type" value="Genomic_DNA"/>
</dbReference>
<dbReference type="Pfam" id="PF12348">
    <property type="entry name" value="CLASP_N"/>
    <property type="match status" value="1"/>
</dbReference>
<dbReference type="GO" id="GO:0008017">
    <property type="term" value="F:microtubule binding"/>
    <property type="evidence" value="ECO:0007669"/>
    <property type="project" value="TreeGrafter"/>
</dbReference>
<protein>
    <recommendedName>
        <fullName evidence="2">CLASP N-terminal domain-containing protein</fullName>
    </recommendedName>
</protein>
<accession>A0A9J6C4R9</accession>
<organism evidence="3 4">
    <name type="scientific">Polypedilum vanderplanki</name>
    <name type="common">Sleeping chironomid midge</name>
    <dbReference type="NCBI Taxonomy" id="319348"/>
    <lineage>
        <taxon>Eukaryota</taxon>
        <taxon>Metazoa</taxon>
        <taxon>Ecdysozoa</taxon>
        <taxon>Arthropoda</taxon>
        <taxon>Hexapoda</taxon>
        <taxon>Insecta</taxon>
        <taxon>Pterygota</taxon>
        <taxon>Neoptera</taxon>
        <taxon>Endopterygota</taxon>
        <taxon>Diptera</taxon>
        <taxon>Nematocera</taxon>
        <taxon>Chironomoidea</taxon>
        <taxon>Chironomidae</taxon>
        <taxon>Chironominae</taxon>
        <taxon>Polypedilum</taxon>
        <taxon>Polypedilum</taxon>
    </lineage>
</organism>
<sequence length="502" mass="57535">MNKVETSKMQERLISSPWKFEKQANLEETLQLTERDSNNSLFDLEGTAASDYYEYTKSRLLEKLSIVKLDSISISPSSAVSGNAQHILNLKQEFTFPVSNFIAQNEIGTQTVNLIETRVKTPYPTTVLKNLEEISLPPSRPKSDPTNTFSNHDLFVPRVTADVKPTLPTHFNMCIGDGIENNLKQIQYNARTINGNETQEIAIYEQKPIEELKIKKSAMFCCKKVIRPQTRHRHKPGIENNTPSSSESENKLQKLPMKIHKKSSECSVEMKGNHYQKLSNVVDQLQDHNWEICHEGLKNFSAVANSIYWDSEMGMKFIPIISRKLIDFFKSPRSNLCRTACQIAGEFFLLAKSTKRPEFDEMVDILLCRTADQNRFIQKDANIALDKMVQSIPIQHSIRAVCSKGPDNKNPIVRATTARLLVNICKQAGIEQIVGVEANARTRKRVLTNLAKFLTDKNVETRRHSEKLCKMLKKHKFFNDYFFKEIENNMKVPLRRILNNIN</sequence>
<dbReference type="InterPro" id="IPR024395">
    <property type="entry name" value="CLASP_N_dom"/>
</dbReference>
<dbReference type="GO" id="GO:0040001">
    <property type="term" value="P:establishment of mitotic spindle localization"/>
    <property type="evidence" value="ECO:0007669"/>
    <property type="project" value="TreeGrafter"/>
</dbReference>
<evidence type="ECO:0000256" key="1">
    <source>
        <dbReference type="SAM" id="MobiDB-lite"/>
    </source>
</evidence>
<dbReference type="AlphaFoldDB" id="A0A9J6C4R9"/>
<reference evidence="3" key="1">
    <citation type="submission" date="2021-03" db="EMBL/GenBank/DDBJ databases">
        <title>Chromosome level genome of the anhydrobiotic midge Polypedilum vanderplanki.</title>
        <authorList>
            <person name="Yoshida Y."/>
            <person name="Kikawada T."/>
            <person name="Gusev O."/>
        </authorList>
    </citation>
    <scope>NUCLEOTIDE SEQUENCE</scope>
    <source>
        <strain evidence="3">NIAS01</strain>
        <tissue evidence="3">Whole body or cell culture</tissue>
    </source>
</reference>
<dbReference type="Gene3D" id="1.25.10.10">
    <property type="entry name" value="Leucine-rich Repeat Variant"/>
    <property type="match status" value="1"/>
</dbReference>
<dbReference type="GO" id="GO:0005815">
    <property type="term" value="C:microtubule organizing center"/>
    <property type="evidence" value="ECO:0007669"/>
    <property type="project" value="TreeGrafter"/>
</dbReference>
<dbReference type="InterPro" id="IPR011989">
    <property type="entry name" value="ARM-like"/>
</dbReference>
<dbReference type="GO" id="GO:0000776">
    <property type="term" value="C:kinetochore"/>
    <property type="evidence" value="ECO:0007669"/>
    <property type="project" value="TreeGrafter"/>
</dbReference>
<comment type="caution">
    <text evidence="3">The sequence shown here is derived from an EMBL/GenBank/DDBJ whole genome shotgun (WGS) entry which is preliminary data.</text>
</comment>
<dbReference type="PANTHER" id="PTHR21567:SF88">
    <property type="entry name" value="TOG DOMAIN-CONTAINING PROTEIN"/>
    <property type="match status" value="1"/>
</dbReference>
<evidence type="ECO:0000313" key="4">
    <source>
        <dbReference type="Proteomes" id="UP001107558"/>
    </source>
</evidence>
<evidence type="ECO:0000313" key="3">
    <source>
        <dbReference type="EMBL" id="KAG5677137.1"/>
    </source>
</evidence>
<dbReference type="GO" id="GO:0090307">
    <property type="term" value="P:mitotic spindle assembly"/>
    <property type="evidence" value="ECO:0007669"/>
    <property type="project" value="TreeGrafter"/>
</dbReference>
<dbReference type="Proteomes" id="UP001107558">
    <property type="component" value="Chromosome 2"/>
</dbReference>
<feature type="domain" description="CLASP N-terminal" evidence="2">
    <location>
        <begin position="329"/>
        <end position="465"/>
    </location>
</feature>